<feature type="region of interest" description="Disordered" evidence="2">
    <location>
        <begin position="422"/>
        <end position="522"/>
    </location>
</feature>
<dbReference type="EMBL" id="JBBPDW010000011">
    <property type="protein sequence ID" value="KAK7548091.1"/>
    <property type="molecule type" value="Genomic_DNA"/>
</dbReference>
<dbReference type="PANTHER" id="PTHR28063">
    <property type="entry name" value="RNA POLYMERASE II NUCLEAR LOCALIZATION PROTEIN IWR1"/>
    <property type="match status" value="1"/>
</dbReference>
<feature type="compositionally biased region" description="Gly residues" evidence="2">
    <location>
        <begin position="99"/>
        <end position="119"/>
    </location>
</feature>
<feature type="region of interest" description="Disordered" evidence="2">
    <location>
        <begin position="83"/>
        <end position="365"/>
    </location>
</feature>
<feature type="compositionally biased region" description="Low complexity" evidence="2">
    <location>
        <begin position="136"/>
        <end position="149"/>
    </location>
</feature>
<comment type="similarity">
    <text evidence="1">Belongs to the IWR1/SLC7A6OS family.</text>
</comment>
<feature type="compositionally biased region" description="Polar residues" evidence="2">
    <location>
        <begin position="194"/>
        <end position="209"/>
    </location>
</feature>
<feature type="compositionally biased region" description="Acidic residues" evidence="2">
    <location>
        <begin position="455"/>
        <end position="465"/>
    </location>
</feature>
<evidence type="ECO:0000259" key="3">
    <source>
        <dbReference type="Pfam" id="PF08574"/>
    </source>
</evidence>
<feature type="compositionally biased region" description="Acidic residues" evidence="2">
    <location>
        <begin position="422"/>
        <end position="447"/>
    </location>
</feature>
<evidence type="ECO:0000256" key="2">
    <source>
        <dbReference type="SAM" id="MobiDB-lite"/>
    </source>
</evidence>
<gene>
    <name evidence="4" type="ORF">IWX46DRAFT_639834</name>
</gene>
<name>A0ABR1MFI3_9PEZI</name>
<dbReference type="Pfam" id="PF08574">
    <property type="entry name" value="Iwr1"/>
    <property type="match status" value="1"/>
</dbReference>
<sequence>MSHPPLLPQTVRIKRKRQDEPVDTLHVHTQEDSKRRRHTEDQQQQQRQQQESPAQAVFRRVQDVHEPISETTALYSCAGRQQSFFSSSSSGPPPHSAGASGGGSSRTGTGPTGSSGGGRRILPTPQATRRFHLARGSHGSSSASSSTTGPAGGVVKKKRKNVATLVESKPKKRRSSDEISSAVSEYVARRVREQSGQSSAHAAEQQQPSPLKRPGKSSAVSTPRKGHAATPSEAHPQGQQQQQANANKSTASNGANAVDPGLLAEMQRFAHEVESAEQQQPAVGTSQPNSFQQQPSTPSRPSLTPQKLKFQPKPTPRYRARNLGASASPSNAMDIDAKPSTASSTAASDTSSLSSSEDDDDEGDYVYDTYILDSGPATVVLHNASSSAATAATMNSIPAQPLPPSVGLLIIRADDEPLWEAYADDDGAGADDGDEDAFDTDDEDSNAEDWRGNEYPDEEDDESGGESEISGQRGAKGLAIEDEEWDVRGLKGADVDSDGVGDGWGSSGDDAVWSDEEEERMRRPFAVPGWLKR</sequence>
<proteinExistence type="inferred from homology"/>
<protein>
    <recommendedName>
        <fullName evidence="3">Transcription factor Iwr1 domain-containing protein</fullName>
    </recommendedName>
</protein>
<dbReference type="InterPro" id="IPR040150">
    <property type="entry name" value="Iwr1"/>
</dbReference>
<dbReference type="InterPro" id="IPR013883">
    <property type="entry name" value="TF_Iwr1_dom"/>
</dbReference>
<comment type="caution">
    <text evidence="4">The sequence shown here is derived from an EMBL/GenBank/DDBJ whole genome shotgun (WGS) entry which is preliminary data.</text>
</comment>
<feature type="region of interest" description="Disordered" evidence="2">
    <location>
        <begin position="1"/>
        <end position="64"/>
    </location>
</feature>
<accession>A0ABR1MFI3</accession>
<evidence type="ECO:0000313" key="5">
    <source>
        <dbReference type="Proteomes" id="UP001365128"/>
    </source>
</evidence>
<feature type="compositionally biased region" description="Acidic residues" evidence="2">
    <location>
        <begin position="356"/>
        <end position="365"/>
    </location>
</feature>
<evidence type="ECO:0000256" key="1">
    <source>
        <dbReference type="ARBA" id="ARBA00010218"/>
    </source>
</evidence>
<keyword evidence="5" id="KW-1185">Reference proteome</keyword>
<dbReference type="PANTHER" id="PTHR28063:SF1">
    <property type="entry name" value="RNA POLYMERASE II NUCLEAR LOCALIZATION PROTEIN IWR1"/>
    <property type="match status" value="1"/>
</dbReference>
<feature type="compositionally biased region" description="Low complexity" evidence="2">
    <location>
        <begin position="340"/>
        <end position="355"/>
    </location>
</feature>
<reference evidence="4 5" key="1">
    <citation type="submission" date="2024-04" db="EMBL/GenBank/DDBJ databases">
        <title>Phyllosticta paracitricarpa is synonymous to the EU quarantine fungus P. citricarpa based on phylogenomic analyses.</title>
        <authorList>
            <consortium name="Lawrence Berkeley National Laboratory"/>
            <person name="Van Ingen-Buijs V.A."/>
            <person name="Van Westerhoven A.C."/>
            <person name="Haridas S."/>
            <person name="Skiadas P."/>
            <person name="Martin F."/>
            <person name="Groenewald J.Z."/>
            <person name="Crous P.W."/>
            <person name="Seidl M.F."/>
        </authorList>
    </citation>
    <scope>NUCLEOTIDE SEQUENCE [LARGE SCALE GENOMIC DNA]</scope>
    <source>
        <strain evidence="4 5">CBS 122670</strain>
    </source>
</reference>
<feature type="compositionally biased region" description="Polar residues" evidence="2">
    <location>
        <begin position="244"/>
        <end position="255"/>
    </location>
</feature>
<feature type="compositionally biased region" description="Polar residues" evidence="2">
    <location>
        <begin position="276"/>
        <end position="305"/>
    </location>
</feature>
<dbReference type="Proteomes" id="UP001365128">
    <property type="component" value="Unassembled WGS sequence"/>
</dbReference>
<feature type="domain" description="Transcription factor Iwr1" evidence="3">
    <location>
        <begin position="363"/>
        <end position="459"/>
    </location>
</feature>
<organism evidence="4 5">
    <name type="scientific">Phyllosticta citricarpa</name>
    <dbReference type="NCBI Taxonomy" id="55181"/>
    <lineage>
        <taxon>Eukaryota</taxon>
        <taxon>Fungi</taxon>
        <taxon>Dikarya</taxon>
        <taxon>Ascomycota</taxon>
        <taxon>Pezizomycotina</taxon>
        <taxon>Dothideomycetes</taxon>
        <taxon>Dothideomycetes incertae sedis</taxon>
        <taxon>Botryosphaeriales</taxon>
        <taxon>Phyllostictaceae</taxon>
        <taxon>Phyllosticta</taxon>
    </lineage>
</organism>
<feature type="compositionally biased region" description="Basic and acidic residues" evidence="2">
    <location>
        <begin position="17"/>
        <end position="41"/>
    </location>
</feature>
<evidence type="ECO:0000313" key="4">
    <source>
        <dbReference type="EMBL" id="KAK7548091.1"/>
    </source>
</evidence>